<reference evidence="4" key="1">
    <citation type="journal article" date="2019" name="Int. J. Syst. Evol. Microbiol.">
        <title>The Global Catalogue of Microorganisms (GCM) 10K type strain sequencing project: providing services to taxonomists for standard genome sequencing and annotation.</title>
        <authorList>
            <consortium name="The Broad Institute Genomics Platform"/>
            <consortium name="The Broad Institute Genome Sequencing Center for Infectious Disease"/>
            <person name="Wu L."/>
            <person name="Ma J."/>
        </authorList>
    </citation>
    <scope>NUCLEOTIDE SEQUENCE [LARGE SCALE GENOMIC DNA]</scope>
    <source>
        <strain evidence="4">KCTC 22280</strain>
    </source>
</reference>
<evidence type="ECO:0000313" key="3">
    <source>
        <dbReference type="EMBL" id="GGY70747.1"/>
    </source>
</evidence>
<accession>A0ABQ3AYC1</accession>
<name>A0ABQ3AYC1_9GAMM</name>
<dbReference type="EMBL" id="BMXV01000003">
    <property type="protein sequence ID" value="GGY70747.1"/>
    <property type="molecule type" value="Genomic_DNA"/>
</dbReference>
<keyword evidence="4" id="KW-1185">Reference proteome</keyword>
<dbReference type="Proteomes" id="UP000601597">
    <property type="component" value="Unassembled WGS sequence"/>
</dbReference>
<keyword evidence="2" id="KW-0472">Membrane</keyword>
<proteinExistence type="predicted"/>
<evidence type="ECO:0000256" key="2">
    <source>
        <dbReference type="SAM" id="Phobius"/>
    </source>
</evidence>
<sequence length="181" mass="20111">MKRLFYLVDSIDSVDEISDDLHEHGVTDWRFHIVSKDEAGLFKHHLHSASVLDRTDLPRFVERGVLIGTLAGVLVVGSLSLIVGLNLPMAVWIALFAFSVVAGGWLAGFGGIQSENYRIRPFHDDIEAGKYLVMVDVPKQDEKETKRLMALRHPEAVLQGEDSSFNNPFAGSSLQRKAKAQ</sequence>
<gene>
    <name evidence="3" type="ORF">GCM10007071_17250</name>
</gene>
<keyword evidence="2" id="KW-0812">Transmembrane</keyword>
<feature type="compositionally biased region" description="Polar residues" evidence="1">
    <location>
        <begin position="161"/>
        <end position="175"/>
    </location>
</feature>
<evidence type="ECO:0008006" key="5">
    <source>
        <dbReference type="Google" id="ProtNLM"/>
    </source>
</evidence>
<evidence type="ECO:0000313" key="4">
    <source>
        <dbReference type="Proteomes" id="UP000601597"/>
    </source>
</evidence>
<evidence type="ECO:0000256" key="1">
    <source>
        <dbReference type="SAM" id="MobiDB-lite"/>
    </source>
</evidence>
<feature type="region of interest" description="Disordered" evidence="1">
    <location>
        <begin position="159"/>
        <end position="181"/>
    </location>
</feature>
<dbReference type="RefSeq" id="WP_189575433.1">
    <property type="nucleotide sequence ID" value="NZ_BMXV01000003.1"/>
</dbReference>
<feature type="transmembrane region" description="Helical" evidence="2">
    <location>
        <begin position="89"/>
        <end position="112"/>
    </location>
</feature>
<organism evidence="3 4">
    <name type="scientific">Marinobacter zhanjiangensis</name>
    <dbReference type="NCBI Taxonomy" id="578215"/>
    <lineage>
        <taxon>Bacteria</taxon>
        <taxon>Pseudomonadati</taxon>
        <taxon>Pseudomonadota</taxon>
        <taxon>Gammaproteobacteria</taxon>
        <taxon>Pseudomonadales</taxon>
        <taxon>Marinobacteraceae</taxon>
        <taxon>Marinobacter</taxon>
    </lineage>
</organism>
<protein>
    <recommendedName>
        <fullName evidence="5">DUF1269 domain-containing protein</fullName>
    </recommendedName>
</protein>
<keyword evidence="2" id="KW-1133">Transmembrane helix</keyword>
<comment type="caution">
    <text evidence="3">The sequence shown here is derived from an EMBL/GenBank/DDBJ whole genome shotgun (WGS) entry which is preliminary data.</text>
</comment>
<feature type="transmembrane region" description="Helical" evidence="2">
    <location>
        <begin position="64"/>
        <end position="83"/>
    </location>
</feature>